<dbReference type="RefSeq" id="WP_013425329.1">
    <property type="nucleotide sequence ID" value="NC_014666.1"/>
</dbReference>
<dbReference type="STRING" id="298654.FraEuI1c_4212"/>
<keyword evidence="3" id="KW-1185">Reference proteome</keyword>
<proteinExistence type="predicted"/>
<evidence type="ECO:0000259" key="1">
    <source>
        <dbReference type="Pfam" id="PF13577"/>
    </source>
</evidence>
<reference evidence="2 3" key="1">
    <citation type="submission" date="2010-10" db="EMBL/GenBank/DDBJ databases">
        <title>Complete sequence of Frankia sp. EuI1c.</title>
        <authorList>
            <consortium name="US DOE Joint Genome Institute"/>
            <person name="Lucas S."/>
            <person name="Copeland A."/>
            <person name="Lapidus A."/>
            <person name="Cheng J.-F."/>
            <person name="Bruce D."/>
            <person name="Goodwin L."/>
            <person name="Pitluck S."/>
            <person name="Chertkov O."/>
            <person name="Detter J.C."/>
            <person name="Han C."/>
            <person name="Tapia R."/>
            <person name="Land M."/>
            <person name="Hauser L."/>
            <person name="Jeffries C."/>
            <person name="Kyrpides N."/>
            <person name="Ivanova N."/>
            <person name="Mikhailova N."/>
            <person name="Beauchemin N."/>
            <person name="Sen A."/>
            <person name="Sur S.A."/>
            <person name="Gtari M."/>
            <person name="Wall L."/>
            <person name="Tisa L."/>
            <person name="Woyke T."/>
        </authorList>
    </citation>
    <scope>NUCLEOTIDE SEQUENCE [LARGE SCALE GENOMIC DNA]</scope>
    <source>
        <strain evidence="3">DSM 45817 / CECT 9037 / EuI1c</strain>
    </source>
</reference>
<dbReference type="KEGG" id="fri:FraEuI1c_4212"/>
<dbReference type="EMBL" id="CP002299">
    <property type="protein sequence ID" value="ADP82211.1"/>
    <property type="molecule type" value="Genomic_DNA"/>
</dbReference>
<dbReference type="CDD" id="cd00531">
    <property type="entry name" value="NTF2_like"/>
    <property type="match status" value="1"/>
</dbReference>
<gene>
    <name evidence="2" type="ordered locus">FraEuI1c_4212</name>
</gene>
<dbReference type="SUPFAM" id="SSF54427">
    <property type="entry name" value="NTF2-like"/>
    <property type="match status" value="1"/>
</dbReference>
<dbReference type="Gene3D" id="3.10.450.50">
    <property type="match status" value="1"/>
</dbReference>
<dbReference type="eggNOG" id="COG5517">
    <property type="taxonomic scope" value="Bacteria"/>
</dbReference>
<feature type="domain" description="SnoaL-like" evidence="1">
    <location>
        <begin position="6"/>
        <end position="128"/>
    </location>
</feature>
<protein>
    <recommendedName>
        <fullName evidence="1">SnoaL-like domain-containing protein</fullName>
    </recommendedName>
</protein>
<dbReference type="InterPro" id="IPR037401">
    <property type="entry name" value="SnoaL-like"/>
</dbReference>
<dbReference type="AlphaFoldDB" id="E3JAL9"/>
<dbReference type="OrthoDB" id="981191at2"/>
<dbReference type="Proteomes" id="UP000002484">
    <property type="component" value="Chromosome"/>
</dbReference>
<dbReference type="Pfam" id="PF13577">
    <property type="entry name" value="SnoaL_4"/>
    <property type="match status" value="1"/>
</dbReference>
<name>E3JAL9_PSEI1</name>
<dbReference type="InParanoid" id="E3JAL9"/>
<accession>E3JAL9</accession>
<organism evidence="2 3">
    <name type="scientific">Pseudofrankia inefficax (strain DSM 45817 / CECT 9037 / DDB 130130 / EuI1c)</name>
    <name type="common">Frankia inefficax</name>
    <dbReference type="NCBI Taxonomy" id="298654"/>
    <lineage>
        <taxon>Bacteria</taxon>
        <taxon>Bacillati</taxon>
        <taxon>Actinomycetota</taxon>
        <taxon>Actinomycetes</taxon>
        <taxon>Frankiales</taxon>
        <taxon>Frankiaceae</taxon>
        <taxon>Pseudofrankia</taxon>
    </lineage>
</organism>
<dbReference type="InterPro" id="IPR032710">
    <property type="entry name" value="NTF2-like_dom_sf"/>
</dbReference>
<evidence type="ECO:0000313" key="2">
    <source>
        <dbReference type="EMBL" id="ADP82211.1"/>
    </source>
</evidence>
<dbReference type="HOGENOM" id="CLU_106738_10_2_11"/>
<evidence type="ECO:0000313" key="3">
    <source>
        <dbReference type="Proteomes" id="UP000002484"/>
    </source>
</evidence>
<sequence>MSDYREDQASISEVLIRYATGIDRRDWSLFRTCWTPDVEADYGDMGRFGGADAITEFMTAVHKDMGSTRHQLSNFVIEVDGDRATASSYVHAVLALSPTDPALWIDAVGGYEDELVRTPEGWRISRRTFRPTRLISSTDLPKA</sequence>